<dbReference type="AlphaFoldDB" id="A0A395RPP4"/>
<evidence type="ECO:0000313" key="3">
    <source>
        <dbReference type="Proteomes" id="UP000266152"/>
    </source>
</evidence>
<protein>
    <submittedName>
        <fullName evidence="2">Uncharacterized protein</fullName>
    </submittedName>
</protein>
<feature type="compositionally biased region" description="Basic and acidic residues" evidence="1">
    <location>
        <begin position="1"/>
        <end position="23"/>
    </location>
</feature>
<organism evidence="2 3">
    <name type="scientific">Fusarium sporotrichioides</name>
    <dbReference type="NCBI Taxonomy" id="5514"/>
    <lineage>
        <taxon>Eukaryota</taxon>
        <taxon>Fungi</taxon>
        <taxon>Dikarya</taxon>
        <taxon>Ascomycota</taxon>
        <taxon>Pezizomycotina</taxon>
        <taxon>Sordariomycetes</taxon>
        <taxon>Hypocreomycetidae</taxon>
        <taxon>Hypocreales</taxon>
        <taxon>Nectriaceae</taxon>
        <taxon>Fusarium</taxon>
    </lineage>
</organism>
<reference evidence="2 3" key="1">
    <citation type="journal article" date="2018" name="PLoS Pathog.">
        <title>Evolution of structural diversity of trichothecenes, a family of toxins produced by plant pathogenic and entomopathogenic fungi.</title>
        <authorList>
            <person name="Proctor R.H."/>
            <person name="McCormick S.P."/>
            <person name="Kim H.S."/>
            <person name="Cardoza R.E."/>
            <person name="Stanley A.M."/>
            <person name="Lindo L."/>
            <person name="Kelly A."/>
            <person name="Brown D.W."/>
            <person name="Lee T."/>
            <person name="Vaughan M.M."/>
            <person name="Alexander N.J."/>
            <person name="Busman M."/>
            <person name="Gutierrez S."/>
        </authorList>
    </citation>
    <scope>NUCLEOTIDE SEQUENCE [LARGE SCALE GENOMIC DNA]</scope>
    <source>
        <strain evidence="2 3">NRRL 3299</strain>
    </source>
</reference>
<proteinExistence type="predicted"/>
<accession>A0A395RPP4</accession>
<feature type="region of interest" description="Disordered" evidence="1">
    <location>
        <begin position="1"/>
        <end position="26"/>
    </location>
</feature>
<keyword evidence="3" id="KW-1185">Reference proteome</keyword>
<dbReference type="Proteomes" id="UP000266152">
    <property type="component" value="Unassembled WGS sequence"/>
</dbReference>
<dbReference type="STRING" id="5514.A0A395RPP4"/>
<evidence type="ECO:0000256" key="1">
    <source>
        <dbReference type="SAM" id="MobiDB-lite"/>
    </source>
</evidence>
<gene>
    <name evidence="2" type="ORF">FSPOR_9578</name>
</gene>
<dbReference type="EMBL" id="PXOF01000154">
    <property type="protein sequence ID" value="RGP62023.1"/>
    <property type="molecule type" value="Genomic_DNA"/>
</dbReference>
<sequence>MAQPHDRRGSGLDRLEHPKHIPDPDGLPIIPPLLSIAPAIFRPISKDETLCDITSTTKLDFLQAELEGLDDHAISTNENFLALCIRERERILQDRRRYELLDKIEGTAAPDVPRGVEPGHLSTMITNMEAKPPSDTYMNTLSIPQPSFEGPNRSLREFQANATMAFVLRSAQMAGSRDAELAAHRAKIEAEIKKEQLAQEQARRAN</sequence>
<name>A0A395RPP4_FUSSP</name>
<comment type="caution">
    <text evidence="2">The sequence shown here is derived from an EMBL/GenBank/DDBJ whole genome shotgun (WGS) entry which is preliminary data.</text>
</comment>
<evidence type="ECO:0000313" key="2">
    <source>
        <dbReference type="EMBL" id="RGP62023.1"/>
    </source>
</evidence>